<dbReference type="PANTHER" id="PTHR34068:SF1">
    <property type="entry name" value="UPF0145 PROTEIN YBJQ"/>
    <property type="match status" value="1"/>
</dbReference>
<dbReference type="RefSeq" id="WP_095618483.1">
    <property type="nucleotide sequence ID" value="NZ_NSKD01000009.1"/>
</dbReference>
<dbReference type="OrthoDB" id="9796448at2"/>
<dbReference type="PANTHER" id="PTHR34068">
    <property type="entry name" value="UPF0145 PROTEIN YBJQ"/>
    <property type="match status" value="1"/>
</dbReference>
<dbReference type="Proteomes" id="UP000218896">
    <property type="component" value="Unassembled WGS sequence"/>
</dbReference>
<comment type="caution">
    <text evidence="2">The sequence shown here is derived from an EMBL/GenBank/DDBJ whole genome shotgun (WGS) entry which is preliminary data.</text>
</comment>
<evidence type="ECO:0000313" key="3">
    <source>
        <dbReference type="Proteomes" id="UP000218896"/>
    </source>
</evidence>
<reference evidence="2 3" key="1">
    <citation type="submission" date="2017-08" db="EMBL/GenBank/DDBJ databases">
        <title>Halovibrio sewagensis sp. nov., isolated from wastewater of high salinity.</title>
        <authorList>
            <person name="Dong X."/>
            <person name="Zhang G."/>
        </authorList>
    </citation>
    <scope>NUCLEOTIDE SEQUENCE [LARGE SCALE GENOMIC DNA]</scope>
    <source>
        <strain evidence="2 3">YL5-2</strain>
    </source>
</reference>
<keyword evidence="3" id="KW-1185">Reference proteome</keyword>
<protein>
    <submittedName>
        <fullName evidence="2">Uncharacterized protein</fullName>
    </submittedName>
</protein>
<dbReference type="AlphaFoldDB" id="A0A2A2EYY2"/>
<dbReference type="Gene3D" id="3.30.110.70">
    <property type="entry name" value="Hypothetical protein apc22750. Chain B"/>
    <property type="match status" value="1"/>
</dbReference>
<sequence>MADYRVHLQEDGEDYSVDIDANGVEAAKKRARVGRPYADVTQVEDLSSGAVEKYELTPQSIGPVEARLTDAESKVTLTTESVTDLPITERIDVIAAECAFAVDIATGWKTVGVGFFGGRSEAMKKPLKEAKAYALKELRQEAVSVGADAVVGIDLDYSKLPEGPLFLLVASGTAVKLDR</sequence>
<gene>
    <name evidence="2" type="ORF">CK501_14580</name>
</gene>
<evidence type="ECO:0000256" key="1">
    <source>
        <dbReference type="ARBA" id="ARBA00010751"/>
    </source>
</evidence>
<dbReference type="Pfam" id="PF01906">
    <property type="entry name" value="YbjQ_1"/>
    <property type="match status" value="1"/>
</dbReference>
<accession>A0A2A2EYY2</accession>
<proteinExistence type="inferred from homology"/>
<dbReference type="InterPro" id="IPR002765">
    <property type="entry name" value="UPF0145_YbjQ-like"/>
</dbReference>
<dbReference type="SUPFAM" id="SSF117782">
    <property type="entry name" value="YbjQ-like"/>
    <property type="match status" value="1"/>
</dbReference>
<comment type="similarity">
    <text evidence="1">Belongs to the UPF0145 family.</text>
</comment>
<dbReference type="EMBL" id="NSKD01000009">
    <property type="protein sequence ID" value="PAU77684.1"/>
    <property type="molecule type" value="Genomic_DNA"/>
</dbReference>
<evidence type="ECO:0000313" key="2">
    <source>
        <dbReference type="EMBL" id="PAU77684.1"/>
    </source>
</evidence>
<name>A0A2A2EYY2_9GAMM</name>
<dbReference type="InterPro" id="IPR035439">
    <property type="entry name" value="UPF0145_dom_sf"/>
</dbReference>
<organism evidence="2 3">
    <name type="scientific">Halovibrio salipaludis</name>
    <dbReference type="NCBI Taxonomy" id="2032626"/>
    <lineage>
        <taxon>Bacteria</taxon>
        <taxon>Pseudomonadati</taxon>
        <taxon>Pseudomonadota</taxon>
        <taxon>Gammaproteobacteria</taxon>
        <taxon>Oceanospirillales</taxon>
        <taxon>Halomonadaceae</taxon>
        <taxon>Halovibrio</taxon>
    </lineage>
</organism>